<feature type="transmembrane region" description="Helical" evidence="7">
    <location>
        <begin position="526"/>
        <end position="547"/>
    </location>
</feature>
<dbReference type="FunCoup" id="G0NCX5">
    <property type="interactions" value="95"/>
</dbReference>
<dbReference type="STRING" id="135651.G0NCX5"/>
<keyword evidence="5 7" id="KW-0472">Membrane</keyword>
<dbReference type="GO" id="GO:0016020">
    <property type="term" value="C:membrane"/>
    <property type="evidence" value="ECO:0007669"/>
    <property type="project" value="UniProtKB-SubCell"/>
</dbReference>
<dbReference type="eggNOG" id="KOG3776">
    <property type="taxonomic scope" value="Eukaryota"/>
</dbReference>
<proteinExistence type="inferred from homology"/>
<accession>G0NCX5</accession>
<dbReference type="Proteomes" id="UP000008068">
    <property type="component" value="Unassembled WGS sequence"/>
</dbReference>
<dbReference type="EMBL" id="GL379864">
    <property type="protein sequence ID" value="EGT57676.1"/>
    <property type="molecule type" value="Genomic_DNA"/>
</dbReference>
<evidence type="ECO:0000256" key="6">
    <source>
        <dbReference type="ARBA" id="ARBA00023180"/>
    </source>
</evidence>
<evidence type="ECO:0000256" key="1">
    <source>
        <dbReference type="ARBA" id="ARBA00004370"/>
    </source>
</evidence>
<dbReference type="PRINTS" id="PR01609">
    <property type="entry name" value="CD36FAMILY"/>
</dbReference>
<dbReference type="InParanoid" id="G0NCX5"/>
<evidence type="ECO:0000256" key="4">
    <source>
        <dbReference type="ARBA" id="ARBA00022989"/>
    </source>
</evidence>
<dbReference type="InterPro" id="IPR002159">
    <property type="entry name" value="CD36_fam"/>
</dbReference>
<dbReference type="Pfam" id="PF01130">
    <property type="entry name" value="CD36"/>
    <property type="match status" value="1"/>
</dbReference>
<dbReference type="HOGENOM" id="CLU_019853_3_1_1"/>
<dbReference type="GO" id="GO:0005737">
    <property type="term" value="C:cytoplasm"/>
    <property type="evidence" value="ECO:0007669"/>
    <property type="project" value="TreeGrafter"/>
</dbReference>
<dbReference type="PANTHER" id="PTHR11923:SF55">
    <property type="entry name" value="SCAVENGER RECEPTOR (CD36 FAMILY) RELATED"/>
    <property type="match status" value="1"/>
</dbReference>
<dbReference type="OrthoDB" id="18585at2759"/>
<comment type="similarity">
    <text evidence="2">Belongs to the CD36 family.</text>
</comment>
<keyword evidence="3 7" id="KW-0812">Transmembrane</keyword>
<gene>
    <name evidence="8" type="ORF">CAEBREN_23370</name>
</gene>
<comment type="subcellular location">
    <subcellularLocation>
        <location evidence="1">Membrane</location>
    </subcellularLocation>
</comment>
<evidence type="ECO:0000256" key="7">
    <source>
        <dbReference type="SAM" id="Phobius"/>
    </source>
</evidence>
<sequence>MGRIGKLDVFIVVAATICIVFGIVTWAAFSSIYSTLVKQNLQLSINTDTSLGYSAFQYTNPQVTNIMKFYFFNVTNPDEVKYYSAKPNVVEIGPFAVVESEQKKYIDFNGDKSQMFYQNYKKYILSKDYSCDDCGWDRNLIFPNPPGLGAVGSMIDPQFKITRTGRTIIATALMILGEYPFVSHKVREVLFDGYEDALLSAAHSGIVTILSGVFKGEGQSIVPIPIPQMPKFGYFQGYNNSRDEEYWIETGKTDINQIGKVQKWAGITELPGSWWTTDYARSIRGSDTGSFTQMHLDESSTADMFFSFMCRSFTKTFYRKETIQSIPTMGYHIGYDEWDTTSDKNVGFRYRNVEKRNYFPDWPQCPPKGQCHQSGSIDCSKSVNFCHACCQGSFYNGTYLLPPGMFPLVCYPGRLQPTPFAVVYSPPHFLFSPDEVRSTVVGMAPDPEKHEPMIYYHETYSGTTLKVTNRLQVNMPVIKSHDVPSSQNMPNVMIPLFWQEATPIYHQFIFNQVWLGFVLVPRLMQVLQFVALGFGLLLVAVLVFIQLRKGGNSNSGRPGVRRTSFLERTSNWLSSTSSNSYNTNQSGGLRRM</sequence>
<feature type="transmembrane region" description="Helical" evidence="7">
    <location>
        <begin position="7"/>
        <end position="29"/>
    </location>
</feature>
<dbReference type="OMA" id="HATHTVH"/>
<evidence type="ECO:0000256" key="5">
    <source>
        <dbReference type="ARBA" id="ARBA00023136"/>
    </source>
</evidence>
<evidence type="ECO:0000313" key="9">
    <source>
        <dbReference type="Proteomes" id="UP000008068"/>
    </source>
</evidence>
<evidence type="ECO:0000256" key="2">
    <source>
        <dbReference type="ARBA" id="ARBA00010532"/>
    </source>
</evidence>
<keyword evidence="6" id="KW-0325">Glycoprotein</keyword>
<evidence type="ECO:0000256" key="3">
    <source>
        <dbReference type="ARBA" id="ARBA00022692"/>
    </source>
</evidence>
<reference evidence="9" key="1">
    <citation type="submission" date="2011-07" db="EMBL/GenBank/DDBJ databases">
        <authorList>
            <consortium name="Caenorhabditis brenneri Sequencing and Analysis Consortium"/>
            <person name="Wilson R.K."/>
        </authorList>
    </citation>
    <scope>NUCLEOTIDE SEQUENCE [LARGE SCALE GENOMIC DNA]</scope>
    <source>
        <strain evidence="9">PB2801</strain>
    </source>
</reference>
<name>G0NCX5_CAEBE</name>
<dbReference type="GO" id="GO:0005044">
    <property type="term" value="F:scavenger receptor activity"/>
    <property type="evidence" value="ECO:0007669"/>
    <property type="project" value="TreeGrafter"/>
</dbReference>
<dbReference type="AlphaFoldDB" id="G0NCX5"/>
<protein>
    <submittedName>
        <fullName evidence="8">Uncharacterized protein</fullName>
    </submittedName>
</protein>
<organism evidence="9">
    <name type="scientific">Caenorhabditis brenneri</name>
    <name type="common">Nematode worm</name>
    <dbReference type="NCBI Taxonomy" id="135651"/>
    <lineage>
        <taxon>Eukaryota</taxon>
        <taxon>Metazoa</taxon>
        <taxon>Ecdysozoa</taxon>
        <taxon>Nematoda</taxon>
        <taxon>Chromadorea</taxon>
        <taxon>Rhabditida</taxon>
        <taxon>Rhabditina</taxon>
        <taxon>Rhabditomorpha</taxon>
        <taxon>Rhabditoidea</taxon>
        <taxon>Rhabditidae</taxon>
        <taxon>Peloderinae</taxon>
        <taxon>Caenorhabditis</taxon>
    </lineage>
</organism>
<keyword evidence="9" id="KW-1185">Reference proteome</keyword>
<evidence type="ECO:0000313" key="8">
    <source>
        <dbReference type="EMBL" id="EGT57676.1"/>
    </source>
</evidence>
<keyword evidence="4 7" id="KW-1133">Transmembrane helix</keyword>
<dbReference type="PANTHER" id="PTHR11923">
    <property type="entry name" value="SCAVENGER RECEPTOR CLASS B TYPE-1 SR-B1"/>
    <property type="match status" value="1"/>
</dbReference>